<dbReference type="InterPro" id="IPR048351">
    <property type="entry name" value="SOK_DIX"/>
</dbReference>
<evidence type="ECO:0000313" key="10">
    <source>
        <dbReference type="EMBL" id="KAI3846126.1"/>
    </source>
</evidence>
<feature type="compositionally biased region" description="Polar residues" evidence="8">
    <location>
        <begin position="290"/>
        <end position="300"/>
    </location>
</feature>
<dbReference type="EMBL" id="JAJJMB010016582">
    <property type="protein sequence ID" value="KAI3846126.1"/>
    <property type="molecule type" value="Genomic_DNA"/>
</dbReference>
<dbReference type="PANTHER" id="PTHR31083">
    <property type="entry name" value="UPSTREAM OF FLC PROTEIN (DUF966)"/>
    <property type="match status" value="1"/>
</dbReference>
<feature type="compositionally biased region" description="Basic and acidic residues" evidence="8">
    <location>
        <begin position="469"/>
        <end position="478"/>
    </location>
</feature>
<evidence type="ECO:0000259" key="9">
    <source>
        <dbReference type="Pfam" id="PF06136"/>
    </source>
</evidence>
<feature type="compositionally biased region" description="Basic and acidic residues" evidence="8">
    <location>
        <begin position="522"/>
        <end position="568"/>
    </location>
</feature>
<dbReference type="GO" id="GO:0051258">
    <property type="term" value="P:protein polymerization"/>
    <property type="evidence" value="ECO:0007669"/>
    <property type="project" value="UniProtKB-ARBA"/>
</dbReference>
<feature type="compositionally biased region" description="Basic and acidic residues" evidence="8">
    <location>
        <begin position="494"/>
        <end position="512"/>
    </location>
</feature>
<evidence type="ECO:0000256" key="6">
    <source>
        <dbReference type="ARBA" id="ARBA00023306"/>
    </source>
</evidence>
<keyword evidence="5" id="KW-0472">Membrane</keyword>
<feature type="compositionally biased region" description="Low complexity" evidence="8">
    <location>
        <begin position="220"/>
        <end position="230"/>
    </location>
</feature>
<feature type="region of interest" description="Disordered" evidence="8">
    <location>
        <begin position="189"/>
        <end position="237"/>
    </location>
</feature>
<accession>A0AAD4RYZ5</accession>
<evidence type="ECO:0000256" key="4">
    <source>
        <dbReference type="ARBA" id="ARBA00022618"/>
    </source>
</evidence>
<evidence type="ECO:0000256" key="3">
    <source>
        <dbReference type="ARBA" id="ARBA00022475"/>
    </source>
</evidence>
<keyword evidence="2" id="KW-0217">Developmental protein</keyword>
<sequence>MPSSLIGDVTASCRNEAPLAIINLILQICIGFEGEEMDGRMRKYRQATSPDRTVVWQEPSPKHQYQQNRKVPVVYYLCRNRHLEHPHFIEVSLSSTEGLYLRDVINRLNNLRGRGMASLYSWSCKRSYKSGFVWHDLCEDDLILPAHGNEYVLKGSELLEESHSDRILPSSVGKFHNSKQLHEIEYVRGQEASSSRVPNMVGKDIDKSSQEDELSPRLEPPSSSSTSPDSGIGKNHSACDTMSLTEYKIFKGDCAADAATQTEEHIEAKALETCTRGVSTDDRSSELECNENQPSEIQHEIQNSEICREEISPPPASSSNSSSGRKTDTLESLIRADAKKMNSFRILEGEELREPSNTKLKASDLLMQLISCGSIGVKGHSFGLIPTYKPKFIHSKFPSPLFSNSVVLGGEFDSLSDNPRLMSMRLEDKEYFSGSLIEIKSKEGEGIAGLKRSSSYNADRSCNTSDSTGNKEETDAARSKCILRSIKTSLTKQPKSESMRSPVSDKPRKVEVMRSPISLNSRKGDVMRSPISEKPRKGEVTRSPLSEKPRKGEVLRSPISDKPRKGDVTRSPISQKPRKSSAEADCSKPTSMTASTDNTSSTIQPSSGKRPSRRLDSFREDRVIQIEES</sequence>
<feature type="compositionally biased region" description="Polar residues" evidence="8">
    <location>
        <begin position="588"/>
        <end position="609"/>
    </location>
</feature>
<dbReference type="InterPro" id="IPR010369">
    <property type="entry name" value="SOK"/>
</dbReference>
<dbReference type="Proteomes" id="UP001202328">
    <property type="component" value="Unassembled WGS sequence"/>
</dbReference>
<dbReference type="GO" id="GO:0051301">
    <property type="term" value="P:cell division"/>
    <property type="evidence" value="ECO:0007669"/>
    <property type="project" value="UniProtKB-KW"/>
</dbReference>
<evidence type="ECO:0000313" key="11">
    <source>
        <dbReference type="Proteomes" id="UP001202328"/>
    </source>
</evidence>
<evidence type="ECO:0000256" key="8">
    <source>
        <dbReference type="SAM" id="MobiDB-lite"/>
    </source>
</evidence>
<keyword evidence="6" id="KW-0131">Cell cycle</keyword>
<dbReference type="GO" id="GO:0005886">
    <property type="term" value="C:plasma membrane"/>
    <property type="evidence" value="ECO:0007669"/>
    <property type="project" value="UniProtKB-SubCell"/>
</dbReference>
<dbReference type="AlphaFoldDB" id="A0AAD4RYZ5"/>
<feature type="region of interest" description="Disordered" evidence="8">
    <location>
        <begin position="310"/>
        <end position="329"/>
    </location>
</feature>
<evidence type="ECO:0000256" key="2">
    <source>
        <dbReference type="ARBA" id="ARBA00022473"/>
    </source>
</evidence>
<dbReference type="Pfam" id="PF06136">
    <property type="entry name" value="SOK"/>
    <property type="match status" value="1"/>
</dbReference>
<feature type="domain" description="SOSEKI DIX-like" evidence="9">
    <location>
        <begin position="71"/>
        <end position="159"/>
    </location>
</feature>
<feature type="region of interest" description="Disordered" evidence="8">
    <location>
        <begin position="276"/>
        <end position="300"/>
    </location>
</feature>
<evidence type="ECO:0000256" key="1">
    <source>
        <dbReference type="ARBA" id="ARBA00004413"/>
    </source>
</evidence>
<feature type="compositionally biased region" description="Basic and acidic residues" evidence="8">
    <location>
        <begin position="613"/>
        <end position="629"/>
    </location>
</feature>
<feature type="compositionally biased region" description="Polar residues" evidence="8">
    <location>
        <begin position="454"/>
        <end position="468"/>
    </location>
</feature>
<protein>
    <recommendedName>
        <fullName evidence="9">SOSEKI DIX-like domain-containing protein</fullName>
    </recommendedName>
</protein>
<feature type="compositionally biased region" description="Basic and acidic residues" evidence="8">
    <location>
        <begin position="203"/>
        <end position="216"/>
    </location>
</feature>
<organism evidence="10 11">
    <name type="scientific">Papaver atlanticum</name>
    <dbReference type="NCBI Taxonomy" id="357466"/>
    <lineage>
        <taxon>Eukaryota</taxon>
        <taxon>Viridiplantae</taxon>
        <taxon>Streptophyta</taxon>
        <taxon>Embryophyta</taxon>
        <taxon>Tracheophyta</taxon>
        <taxon>Spermatophyta</taxon>
        <taxon>Magnoliopsida</taxon>
        <taxon>Ranunculales</taxon>
        <taxon>Papaveraceae</taxon>
        <taxon>Papaveroideae</taxon>
        <taxon>Papaver</taxon>
    </lineage>
</organism>
<feature type="region of interest" description="Disordered" evidence="8">
    <location>
        <begin position="454"/>
        <end position="629"/>
    </location>
</feature>
<keyword evidence="4" id="KW-0132">Cell division</keyword>
<evidence type="ECO:0000256" key="5">
    <source>
        <dbReference type="ARBA" id="ARBA00023136"/>
    </source>
</evidence>
<gene>
    <name evidence="10" type="ORF">MKW98_015495</name>
</gene>
<comment type="subcellular location">
    <subcellularLocation>
        <location evidence="1">Cell membrane</location>
        <topology evidence="1">Peripheral membrane protein</topology>
        <orientation evidence="1">Cytoplasmic side</orientation>
    </subcellularLocation>
</comment>
<evidence type="ECO:0000256" key="7">
    <source>
        <dbReference type="ARBA" id="ARBA00024211"/>
    </source>
</evidence>
<proteinExistence type="inferred from homology"/>
<reference evidence="10" key="1">
    <citation type="submission" date="2022-04" db="EMBL/GenBank/DDBJ databases">
        <title>A functionally conserved STORR gene fusion in Papaver species that diverged 16.8 million years ago.</title>
        <authorList>
            <person name="Catania T."/>
        </authorList>
    </citation>
    <scope>NUCLEOTIDE SEQUENCE</scope>
    <source>
        <strain evidence="10">S-188037</strain>
    </source>
</reference>
<keyword evidence="3" id="KW-1003">Cell membrane</keyword>
<comment type="caution">
    <text evidence="10">The sequence shown here is derived from an EMBL/GenBank/DDBJ whole genome shotgun (WGS) entry which is preliminary data.</text>
</comment>
<name>A0AAD4RYZ5_9MAGN</name>
<comment type="similarity">
    <text evidence="7">Belongs to the SOSEKI family.</text>
</comment>
<dbReference type="PANTHER" id="PTHR31083:SF6">
    <property type="entry name" value="PROTEIN SOSEKI 3"/>
    <property type="match status" value="1"/>
</dbReference>
<keyword evidence="11" id="KW-1185">Reference proteome</keyword>